<organism evidence="2 3">
    <name type="scientific">Mycena rosella</name>
    <name type="common">Pink bonnet</name>
    <name type="synonym">Agaricus rosellus</name>
    <dbReference type="NCBI Taxonomy" id="1033263"/>
    <lineage>
        <taxon>Eukaryota</taxon>
        <taxon>Fungi</taxon>
        <taxon>Dikarya</taxon>
        <taxon>Basidiomycota</taxon>
        <taxon>Agaricomycotina</taxon>
        <taxon>Agaricomycetes</taxon>
        <taxon>Agaricomycetidae</taxon>
        <taxon>Agaricales</taxon>
        <taxon>Marasmiineae</taxon>
        <taxon>Mycenaceae</taxon>
        <taxon>Mycena</taxon>
    </lineage>
</organism>
<evidence type="ECO:0000313" key="3">
    <source>
        <dbReference type="Proteomes" id="UP001221757"/>
    </source>
</evidence>
<sequence length="153" mass="15701">MQGIEHADSRSDAGDLPAPGIDTVAPPHGRGQDDSGGEVGAEDDRPRLMGDEGPAVLHNNADEDVLEGVATGLWAHGICGVRGKALDDRPGVEGRLAVDFGVGDVPQAGVPLQGVSKTSTQRVLGIWSGIGSALNAKTHPVVQLVPHPVKIAF</sequence>
<keyword evidence="3" id="KW-1185">Reference proteome</keyword>
<dbReference type="Proteomes" id="UP001221757">
    <property type="component" value="Unassembled WGS sequence"/>
</dbReference>
<gene>
    <name evidence="2" type="ORF">B0H17DRAFT_1140708</name>
</gene>
<accession>A0AAD7D168</accession>
<evidence type="ECO:0000313" key="2">
    <source>
        <dbReference type="EMBL" id="KAJ7674149.1"/>
    </source>
</evidence>
<proteinExistence type="predicted"/>
<feature type="region of interest" description="Disordered" evidence="1">
    <location>
        <begin position="1"/>
        <end position="56"/>
    </location>
</feature>
<protein>
    <submittedName>
        <fullName evidence="2">Uncharacterized protein</fullName>
    </submittedName>
</protein>
<evidence type="ECO:0000256" key="1">
    <source>
        <dbReference type="SAM" id="MobiDB-lite"/>
    </source>
</evidence>
<comment type="caution">
    <text evidence="2">The sequence shown here is derived from an EMBL/GenBank/DDBJ whole genome shotgun (WGS) entry which is preliminary data.</text>
</comment>
<name>A0AAD7D168_MYCRO</name>
<reference evidence="2" key="1">
    <citation type="submission" date="2023-03" db="EMBL/GenBank/DDBJ databases">
        <title>Massive genome expansion in bonnet fungi (Mycena s.s.) driven by repeated elements and novel gene families across ecological guilds.</title>
        <authorList>
            <consortium name="Lawrence Berkeley National Laboratory"/>
            <person name="Harder C.B."/>
            <person name="Miyauchi S."/>
            <person name="Viragh M."/>
            <person name="Kuo A."/>
            <person name="Thoen E."/>
            <person name="Andreopoulos B."/>
            <person name="Lu D."/>
            <person name="Skrede I."/>
            <person name="Drula E."/>
            <person name="Henrissat B."/>
            <person name="Morin E."/>
            <person name="Kohler A."/>
            <person name="Barry K."/>
            <person name="LaButti K."/>
            <person name="Morin E."/>
            <person name="Salamov A."/>
            <person name="Lipzen A."/>
            <person name="Mereny Z."/>
            <person name="Hegedus B."/>
            <person name="Baldrian P."/>
            <person name="Stursova M."/>
            <person name="Weitz H."/>
            <person name="Taylor A."/>
            <person name="Grigoriev I.V."/>
            <person name="Nagy L.G."/>
            <person name="Martin F."/>
            <person name="Kauserud H."/>
        </authorList>
    </citation>
    <scope>NUCLEOTIDE SEQUENCE</scope>
    <source>
        <strain evidence="2">CBHHK067</strain>
    </source>
</reference>
<feature type="compositionally biased region" description="Basic and acidic residues" evidence="1">
    <location>
        <begin position="1"/>
        <end position="13"/>
    </location>
</feature>
<dbReference type="AlphaFoldDB" id="A0AAD7D168"/>
<dbReference type="EMBL" id="JARKIE010000158">
    <property type="protein sequence ID" value="KAJ7674149.1"/>
    <property type="molecule type" value="Genomic_DNA"/>
</dbReference>